<name>A0A9J6GZX9_HAELO</name>
<protein>
    <submittedName>
        <fullName evidence="1">Uncharacterized protein</fullName>
    </submittedName>
</protein>
<evidence type="ECO:0000313" key="1">
    <source>
        <dbReference type="EMBL" id="KAH9380353.1"/>
    </source>
</evidence>
<gene>
    <name evidence="1" type="ORF">HPB48_014520</name>
</gene>
<dbReference type="Gene3D" id="2.60.210.10">
    <property type="entry name" value="Apoptosis, Tumor Necrosis Factor Receptor Associated Protein 2, Chain A"/>
    <property type="match status" value="1"/>
</dbReference>
<dbReference type="OrthoDB" id="6500403at2759"/>
<dbReference type="EMBL" id="JABSTR010000010">
    <property type="protein sequence ID" value="KAH9380353.1"/>
    <property type="molecule type" value="Genomic_DNA"/>
</dbReference>
<evidence type="ECO:0000313" key="2">
    <source>
        <dbReference type="Proteomes" id="UP000821853"/>
    </source>
</evidence>
<sequence length="108" mass="12545">MCLFFFLPQLLPVFEHIWKLQPYSALRKSLLFNNATLSTGVLSVNSPGYKIELMISIKGDYREWRRQLLKDESNCTVPAPHLDAMFRIHHGEDDDLLAWPFKNKVNAP</sequence>
<dbReference type="AlphaFoldDB" id="A0A9J6GZX9"/>
<dbReference type="InterPro" id="IPR008974">
    <property type="entry name" value="TRAF-like"/>
</dbReference>
<accession>A0A9J6GZX9</accession>
<reference evidence="1 2" key="1">
    <citation type="journal article" date="2020" name="Cell">
        <title>Large-Scale Comparative Analyses of Tick Genomes Elucidate Their Genetic Diversity and Vector Capacities.</title>
        <authorList>
            <consortium name="Tick Genome and Microbiome Consortium (TIGMIC)"/>
            <person name="Jia N."/>
            <person name="Wang J."/>
            <person name="Shi W."/>
            <person name="Du L."/>
            <person name="Sun Y."/>
            <person name="Zhan W."/>
            <person name="Jiang J.F."/>
            <person name="Wang Q."/>
            <person name="Zhang B."/>
            <person name="Ji P."/>
            <person name="Bell-Sakyi L."/>
            <person name="Cui X.M."/>
            <person name="Yuan T.T."/>
            <person name="Jiang B.G."/>
            <person name="Yang W.F."/>
            <person name="Lam T.T."/>
            <person name="Chang Q.C."/>
            <person name="Ding S.J."/>
            <person name="Wang X.J."/>
            <person name="Zhu J.G."/>
            <person name="Ruan X.D."/>
            <person name="Zhao L."/>
            <person name="Wei J.T."/>
            <person name="Ye R.Z."/>
            <person name="Que T.C."/>
            <person name="Du C.H."/>
            <person name="Zhou Y.H."/>
            <person name="Cheng J.X."/>
            <person name="Dai P.F."/>
            <person name="Guo W.B."/>
            <person name="Han X.H."/>
            <person name="Huang E.J."/>
            <person name="Li L.F."/>
            <person name="Wei W."/>
            <person name="Gao Y.C."/>
            <person name="Liu J.Z."/>
            <person name="Shao H.Z."/>
            <person name="Wang X."/>
            <person name="Wang C.C."/>
            <person name="Yang T.C."/>
            <person name="Huo Q.B."/>
            <person name="Li W."/>
            <person name="Chen H.Y."/>
            <person name="Chen S.E."/>
            <person name="Zhou L.G."/>
            <person name="Ni X.B."/>
            <person name="Tian J.H."/>
            <person name="Sheng Y."/>
            <person name="Liu T."/>
            <person name="Pan Y.S."/>
            <person name="Xia L.Y."/>
            <person name="Li J."/>
            <person name="Zhao F."/>
            <person name="Cao W.C."/>
        </authorList>
    </citation>
    <scope>NUCLEOTIDE SEQUENCE [LARGE SCALE GENOMIC DNA]</scope>
    <source>
        <strain evidence="1">HaeL-2018</strain>
    </source>
</reference>
<organism evidence="1 2">
    <name type="scientific">Haemaphysalis longicornis</name>
    <name type="common">Bush tick</name>
    <dbReference type="NCBI Taxonomy" id="44386"/>
    <lineage>
        <taxon>Eukaryota</taxon>
        <taxon>Metazoa</taxon>
        <taxon>Ecdysozoa</taxon>
        <taxon>Arthropoda</taxon>
        <taxon>Chelicerata</taxon>
        <taxon>Arachnida</taxon>
        <taxon>Acari</taxon>
        <taxon>Parasitiformes</taxon>
        <taxon>Ixodida</taxon>
        <taxon>Ixodoidea</taxon>
        <taxon>Ixodidae</taxon>
        <taxon>Haemaphysalinae</taxon>
        <taxon>Haemaphysalis</taxon>
    </lineage>
</organism>
<dbReference type="VEuPathDB" id="VectorBase:HLOH_042726"/>
<comment type="caution">
    <text evidence="1">The sequence shown here is derived from an EMBL/GenBank/DDBJ whole genome shotgun (WGS) entry which is preliminary data.</text>
</comment>
<proteinExistence type="predicted"/>
<keyword evidence="2" id="KW-1185">Reference proteome</keyword>
<dbReference type="Proteomes" id="UP000821853">
    <property type="component" value="Chromosome 8"/>
</dbReference>